<dbReference type="PANTHER" id="PTHR30613">
    <property type="entry name" value="UNCHARACTERIZED PROTEIN YBIU-RELATED"/>
    <property type="match status" value="1"/>
</dbReference>
<dbReference type="SUPFAM" id="SSF51197">
    <property type="entry name" value="Clavaminate synthase-like"/>
    <property type="match status" value="1"/>
</dbReference>
<dbReference type="EMBL" id="JAWCUI010000105">
    <property type="protein sequence ID" value="KAL1887897.1"/>
    <property type="molecule type" value="Genomic_DNA"/>
</dbReference>
<reference evidence="2 3" key="1">
    <citation type="journal article" date="2024" name="IMA Fungus">
        <title>IMA Genome - F19 : A genome assembly and annotation guide to empower mycologists, including annotated draft genome sequences of Ceratocystis pirilliformis, Diaporthe australafricana, Fusarium ophioides, Paecilomyces lecythidis, and Sporothrix stenoceras.</title>
        <authorList>
            <person name="Aylward J."/>
            <person name="Wilson A.M."/>
            <person name="Visagie C.M."/>
            <person name="Spraker J."/>
            <person name="Barnes I."/>
            <person name="Buitendag C."/>
            <person name="Ceriani C."/>
            <person name="Del Mar Angel L."/>
            <person name="du Plessis D."/>
            <person name="Fuchs T."/>
            <person name="Gasser K."/>
            <person name="Kramer D."/>
            <person name="Li W."/>
            <person name="Munsamy K."/>
            <person name="Piso A."/>
            <person name="Price J.L."/>
            <person name="Sonnekus B."/>
            <person name="Thomas C."/>
            <person name="van der Nest A."/>
            <person name="van Dijk A."/>
            <person name="van Heerden A."/>
            <person name="van Vuuren N."/>
            <person name="Yilmaz N."/>
            <person name="Duong T.A."/>
            <person name="van der Merwe N.A."/>
            <person name="Wingfield M.J."/>
            <person name="Wingfield B.D."/>
        </authorList>
    </citation>
    <scope>NUCLEOTIDE SEQUENCE [LARGE SCALE GENOMIC DNA]</scope>
    <source>
        <strain evidence="2 3">CMW 5346</strain>
    </source>
</reference>
<dbReference type="InterPro" id="IPR010856">
    <property type="entry name" value="Gig2-like"/>
</dbReference>
<evidence type="ECO:0000313" key="2">
    <source>
        <dbReference type="EMBL" id="KAL1887897.1"/>
    </source>
</evidence>
<dbReference type="PANTHER" id="PTHR30613:SF1">
    <property type="entry name" value="DUF1479 DOMAIN PROTEIN (AFU_ORTHOLOGUE AFUA_5G09280)"/>
    <property type="match status" value="1"/>
</dbReference>
<dbReference type="Pfam" id="PF07350">
    <property type="entry name" value="Gig2-like"/>
    <property type="match status" value="1"/>
</dbReference>
<proteinExistence type="predicted"/>
<sequence length="498" mass="54295">MASMASTTSTATVPPPPPPPSQGKREGDISDSFASLSGLNATPLADRYRQLKLSLVADHDEAQIVASWERLLDVLKEENDTIARLGPDVIPSLRFSHLDEDLQSQRSELKKRGVAVVRGVIPRDEARAYKDSIEQYVAENKDKTKGFPPENPQVYELYWSAAQLAARGHPNLVQTQKRLMQSLWHVSNPEAPVDINQPTMYADRLRIRLPGDARFALGPHQDGGSVERWEPQGYGLGKVYDEVFRGQWEEYNAWDAGKRAAAVCDLHSGLGACSVFRAFQGWLSISDVGPRQGTLLVYPLASLATVYTLLRPFFAAKRSVDAVSPTEFLSKENWQFTSGSAMNSDLQGATPGHGQEFPDGPDGHTLHPHLELARTMVHVPQVAPGDFVVWHCDGIHAVDKVHNGTSDSSVMYIPVSPLTEVNARYLVRQREAFLTGLPGPDFPGGKGESEHVNRPEASALGSEEARQAMGLAPFVAGKDASPGAQAITNKANAILGFP</sequence>
<dbReference type="InterPro" id="IPR027443">
    <property type="entry name" value="IPNS-like_sf"/>
</dbReference>
<protein>
    <recommendedName>
        <fullName evidence="4">DUF1479-domain-containing protein</fullName>
    </recommendedName>
</protein>
<dbReference type="Gene3D" id="2.60.120.330">
    <property type="entry name" value="B-lactam Antibiotic, Isopenicillin N Synthase, Chain"/>
    <property type="match status" value="1"/>
</dbReference>
<feature type="region of interest" description="Disordered" evidence="1">
    <location>
        <begin position="1"/>
        <end position="33"/>
    </location>
</feature>
<name>A0ABR3YI64_9PEZI</name>
<keyword evidence="3" id="KW-1185">Reference proteome</keyword>
<comment type="caution">
    <text evidence="2">The sequence shown here is derived from an EMBL/GenBank/DDBJ whole genome shotgun (WGS) entry which is preliminary data.</text>
</comment>
<organism evidence="2 3">
    <name type="scientific">Sporothrix stenoceras</name>
    <dbReference type="NCBI Taxonomy" id="5173"/>
    <lineage>
        <taxon>Eukaryota</taxon>
        <taxon>Fungi</taxon>
        <taxon>Dikarya</taxon>
        <taxon>Ascomycota</taxon>
        <taxon>Pezizomycotina</taxon>
        <taxon>Sordariomycetes</taxon>
        <taxon>Sordariomycetidae</taxon>
        <taxon>Ophiostomatales</taxon>
        <taxon>Ophiostomataceae</taxon>
        <taxon>Sporothrix</taxon>
    </lineage>
</organism>
<evidence type="ECO:0000256" key="1">
    <source>
        <dbReference type="SAM" id="MobiDB-lite"/>
    </source>
</evidence>
<dbReference type="Proteomes" id="UP001583186">
    <property type="component" value="Unassembled WGS sequence"/>
</dbReference>
<gene>
    <name evidence="2" type="ORF">Sste5346_009901</name>
</gene>
<feature type="region of interest" description="Disordered" evidence="1">
    <location>
        <begin position="437"/>
        <end position="461"/>
    </location>
</feature>
<feature type="compositionally biased region" description="Low complexity" evidence="1">
    <location>
        <begin position="1"/>
        <end position="12"/>
    </location>
</feature>
<evidence type="ECO:0000313" key="3">
    <source>
        <dbReference type="Proteomes" id="UP001583186"/>
    </source>
</evidence>
<evidence type="ECO:0008006" key="4">
    <source>
        <dbReference type="Google" id="ProtNLM"/>
    </source>
</evidence>
<accession>A0ABR3YI64</accession>